<dbReference type="SUPFAM" id="SSF53474">
    <property type="entry name" value="alpha/beta-Hydrolases"/>
    <property type="match status" value="1"/>
</dbReference>
<name>A0ABV9TXQ3_9ACTN</name>
<dbReference type="Proteomes" id="UP001595872">
    <property type="component" value="Unassembled WGS sequence"/>
</dbReference>
<sequence>MPPNVPASTVREIRRDPRAKVLMVCLPDRDLCGGRLSALAEMLAPSIDVVAVEEPFADHRIGDPPMAGTAERADRAVAALREHRERARPLALFGHGTGAILAFETARRLERERVTGPVALFAAACRAPCRFRPDGGGDSVHGPALGDLGPAGDESSSTGPLADVLPLRARGRRSRFSGAECHHEAAPPRPPADPYTCGADARIRAGVLAFGAARDPRTRVADVLAWREQTTGPFESRILPGGPRILQGHLPHVANAVTDFLLPVIVGDVVDLGGPEPEPLA</sequence>
<dbReference type="InterPro" id="IPR001031">
    <property type="entry name" value="Thioesterase"/>
</dbReference>
<organism evidence="4 5">
    <name type="scientific">Actinomadura gamaensis</name>
    <dbReference type="NCBI Taxonomy" id="1763541"/>
    <lineage>
        <taxon>Bacteria</taxon>
        <taxon>Bacillati</taxon>
        <taxon>Actinomycetota</taxon>
        <taxon>Actinomycetes</taxon>
        <taxon>Streptosporangiales</taxon>
        <taxon>Thermomonosporaceae</taxon>
        <taxon>Actinomadura</taxon>
    </lineage>
</organism>
<evidence type="ECO:0000256" key="2">
    <source>
        <dbReference type="SAM" id="MobiDB-lite"/>
    </source>
</evidence>
<dbReference type="Gene3D" id="3.40.50.1820">
    <property type="entry name" value="alpha/beta hydrolase"/>
    <property type="match status" value="1"/>
</dbReference>
<accession>A0ABV9TXQ3</accession>
<evidence type="ECO:0000259" key="3">
    <source>
        <dbReference type="Pfam" id="PF00975"/>
    </source>
</evidence>
<feature type="domain" description="Thioesterase" evidence="3">
    <location>
        <begin position="38"/>
        <end position="259"/>
    </location>
</feature>
<evidence type="ECO:0000313" key="5">
    <source>
        <dbReference type="Proteomes" id="UP001595872"/>
    </source>
</evidence>
<gene>
    <name evidence="4" type="ORF">ACFPCY_09645</name>
</gene>
<dbReference type="PANTHER" id="PTHR11487">
    <property type="entry name" value="THIOESTERASE"/>
    <property type="match status" value="1"/>
</dbReference>
<evidence type="ECO:0000256" key="1">
    <source>
        <dbReference type="ARBA" id="ARBA00007169"/>
    </source>
</evidence>
<keyword evidence="5" id="KW-1185">Reference proteome</keyword>
<proteinExistence type="inferred from homology"/>
<dbReference type="Pfam" id="PF00975">
    <property type="entry name" value="Thioesterase"/>
    <property type="match status" value="1"/>
</dbReference>
<feature type="region of interest" description="Disordered" evidence="2">
    <location>
        <begin position="138"/>
        <end position="163"/>
    </location>
</feature>
<reference evidence="5" key="1">
    <citation type="journal article" date="2019" name="Int. J. Syst. Evol. Microbiol.">
        <title>The Global Catalogue of Microorganisms (GCM) 10K type strain sequencing project: providing services to taxonomists for standard genome sequencing and annotation.</title>
        <authorList>
            <consortium name="The Broad Institute Genomics Platform"/>
            <consortium name="The Broad Institute Genome Sequencing Center for Infectious Disease"/>
            <person name="Wu L."/>
            <person name="Ma J."/>
        </authorList>
    </citation>
    <scope>NUCLEOTIDE SEQUENCE [LARGE SCALE GENOMIC DNA]</scope>
    <source>
        <strain evidence="5">KLKA75</strain>
    </source>
</reference>
<dbReference type="InterPro" id="IPR029058">
    <property type="entry name" value="AB_hydrolase_fold"/>
</dbReference>
<dbReference type="InterPro" id="IPR012223">
    <property type="entry name" value="TEII"/>
</dbReference>
<dbReference type="EMBL" id="JBHSIT010000002">
    <property type="protein sequence ID" value="MFC4907582.1"/>
    <property type="molecule type" value="Genomic_DNA"/>
</dbReference>
<dbReference type="RefSeq" id="WP_378253443.1">
    <property type="nucleotide sequence ID" value="NZ_JBHSIT010000002.1"/>
</dbReference>
<comment type="caution">
    <text evidence="4">The sequence shown here is derived from an EMBL/GenBank/DDBJ whole genome shotgun (WGS) entry which is preliminary data.</text>
</comment>
<protein>
    <submittedName>
        <fullName evidence="4">Thioesterase II family protein</fullName>
    </submittedName>
</protein>
<dbReference type="PANTHER" id="PTHR11487:SF0">
    <property type="entry name" value="S-ACYL FATTY ACID SYNTHASE THIOESTERASE, MEDIUM CHAIN"/>
    <property type="match status" value="1"/>
</dbReference>
<comment type="similarity">
    <text evidence="1">Belongs to the thioesterase family.</text>
</comment>
<evidence type="ECO:0000313" key="4">
    <source>
        <dbReference type="EMBL" id="MFC4907582.1"/>
    </source>
</evidence>